<feature type="domain" description="SH3b" evidence="3">
    <location>
        <begin position="307"/>
        <end position="370"/>
    </location>
</feature>
<feature type="domain" description="SH3b" evidence="3">
    <location>
        <begin position="111"/>
        <end position="172"/>
    </location>
</feature>
<dbReference type="InterPro" id="IPR003646">
    <property type="entry name" value="SH3-like_bac-type"/>
</dbReference>
<dbReference type="PANTHER" id="PTHR34408">
    <property type="entry name" value="FAMILY PROTEIN, PUTATIVE-RELATED"/>
    <property type="match status" value="1"/>
</dbReference>
<evidence type="ECO:0000313" key="4">
    <source>
        <dbReference type="EMBL" id="MBD8028597.1"/>
    </source>
</evidence>
<feature type="domain" description="SH3b" evidence="3">
    <location>
        <begin position="732"/>
        <end position="803"/>
    </location>
</feature>
<accession>A0ABR8XH87</accession>
<dbReference type="SMART" id="SM00287">
    <property type="entry name" value="SH3b"/>
    <property type="match status" value="7"/>
</dbReference>
<dbReference type="Pfam" id="PF01832">
    <property type="entry name" value="Glucosaminidase"/>
    <property type="match status" value="1"/>
</dbReference>
<reference evidence="4 5" key="1">
    <citation type="submission" date="2020-08" db="EMBL/GenBank/DDBJ databases">
        <title>A Genomic Blueprint of the Chicken Gut Microbiome.</title>
        <authorList>
            <person name="Gilroy R."/>
            <person name="Ravi A."/>
            <person name="Getino M."/>
            <person name="Pursley I."/>
            <person name="Horton D.L."/>
            <person name="Alikhan N.-F."/>
            <person name="Baker D."/>
            <person name="Gharbi K."/>
            <person name="Hall N."/>
            <person name="Watson M."/>
            <person name="Adriaenssens E.M."/>
            <person name="Foster-Nyarko E."/>
            <person name="Jarju S."/>
            <person name="Secka A."/>
            <person name="Antonio M."/>
            <person name="Oren A."/>
            <person name="Chaudhuri R."/>
            <person name="La Ragione R.M."/>
            <person name="Hildebrand F."/>
            <person name="Pallen M.J."/>
        </authorList>
    </citation>
    <scope>NUCLEOTIDE SEQUENCE [LARGE SCALE GENOMIC DNA]</scope>
    <source>
        <strain evidence="4 5">Re31</strain>
    </source>
</reference>
<comment type="caution">
    <text evidence="4">The sequence shown here is derived from an EMBL/GenBank/DDBJ whole genome shotgun (WGS) entry which is preliminary data.</text>
</comment>
<evidence type="ECO:0000259" key="3">
    <source>
        <dbReference type="PROSITE" id="PS51781"/>
    </source>
</evidence>
<feature type="chain" id="PRO_5046344706" evidence="2">
    <location>
        <begin position="31"/>
        <end position="805"/>
    </location>
</feature>
<gene>
    <name evidence="4" type="ORF">H9636_18340</name>
</gene>
<keyword evidence="2" id="KW-0732">Signal</keyword>
<dbReference type="SUPFAM" id="SSF50044">
    <property type="entry name" value="SH3-domain"/>
    <property type="match status" value="4"/>
</dbReference>
<dbReference type="PANTHER" id="PTHR34408:SF1">
    <property type="entry name" value="GLYCOSYL HYDROLASE FAMILY 19 DOMAIN-CONTAINING PROTEIN HI_1415"/>
    <property type="match status" value="1"/>
</dbReference>
<feature type="domain" description="SH3b" evidence="3">
    <location>
        <begin position="44"/>
        <end position="106"/>
    </location>
</feature>
<dbReference type="InterPro" id="IPR052354">
    <property type="entry name" value="Cell_Wall_Dynamics_Protein"/>
</dbReference>
<feature type="compositionally biased region" description="Low complexity" evidence="1">
    <location>
        <begin position="177"/>
        <end position="197"/>
    </location>
</feature>
<dbReference type="InterPro" id="IPR002901">
    <property type="entry name" value="MGlyc_endo_b_GlcNAc-like_dom"/>
</dbReference>
<organism evidence="4 5">
    <name type="scientific">Ureibacillus galli</name>
    <dbReference type="NCBI Taxonomy" id="2762222"/>
    <lineage>
        <taxon>Bacteria</taxon>
        <taxon>Bacillati</taxon>
        <taxon>Bacillota</taxon>
        <taxon>Bacilli</taxon>
        <taxon>Bacillales</taxon>
        <taxon>Caryophanaceae</taxon>
        <taxon>Ureibacillus</taxon>
    </lineage>
</organism>
<evidence type="ECO:0000256" key="1">
    <source>
        <dbReference type="SAM" id="MobiDB-lite"/>
    </source>
</evidence>
<feature type="signal peptide" evidence="2">
    <location>
        <begin position="1"/>
        <end position="30"/>
    </location>
</feature>
<evidence type="ECO:0000313" key="5">
    <source>
        <dbReference type="Proteomes" id="UP000640930"/>
    </source>
</evidence>
<feature type="domain" description="SH3b" evidence="3">
    <location>
        <begin position="201"/>
        <end position="264"/>
    </location>
</feature>
<dbReference type="PROSITE" id="PS51781">
    <property type="entry name" value="SH3B"/>
    <property type="match status" value="6"/>
</dbReference>
<dbReference type="SMART" id="SM00047">
    <property type="entry name" value="LYZ2"/>
    <property type="match status" value="1"/>
</dbReference>
<feature type="region of interest" description="Disordered" evidence="1">
    <location>
        <begin position="174"/>
        <end position="205"/>
    </location>
</feature>
<name>A0ABR8XH87_9BACL</name>
<dbReference type="EMBL" id="JACSQA010000047">
    <property type="protein sequence ID" value="MBD8028597.1"/>
    <property type="molecule type" value="Genomic_DNA"/>
</dbReference>
<feature type="region of interest" description="Disordered" evidence="1">
    <location>
        <begin position="265"/>
        <end position="308"/>
    </location>
</feature>
<dbReference type="Pfam" id="PF08239">
    <property type="entry name" value="SH3_3"/>
    <property type="match status" value="6"/>
</dbReference>
<dbReference type="Gene3D" id="2.30.30.40">
    <property type="entry name" value="SH3 Domains"/>
    <property type="match status" value="7"/>
</dbReference>
<dbReference type="Gene3D" id="1.10.530.10">
    <property type="match status" value="1"/>
</dbReference>
<dbReference type="InterPro" id="IPR036028">
    <property type="entry name" value="SH3-like_dom_sf"/>
</dbReference>
<feature type="domain" description="SH3b" evidence="3">
    <location>
        <begin position="393"/>
        <end position="458"/>
    </location>
</feature>
<keyword evidence="5" id="KW-1185">Reference proteome</keyword>
<proteinExistence type="predicted"/>
<protein>
    <submittedName>
        <fullName evidence="4">SH3 domain-containing protein</fullName>
    </submittedName>
</protein>
<feature type="compositionally biased region" description="Low complexity" evidence="1">
    <location>
        <begin position="269"/>
        <end position="301"/>
    </location>
</feature>
<evidence type="ECO:0000256" key="2">
    <source>
        <dbReference type="SAM" id="SignalP"/>
    </source>
</evidence>
<dbReference type="Proteomes" id="UP000640930">
    <property type="component" value="Unassembled WGS sequence"/>
</dbReference>
<sequence>MMEKNNKTLIKTGVSSVLLSSGILLGSSFASDLPFSSIEVAAASTTTYTTTANLNLRSTNSTKGKILLTIPKGKTVNYISKSGTWYKVSYNGKTGWVSSDYIKTTNAVATKTTYTTTANLNLRSTNSTKGSILLTIPKGKAVSYISKSGDWYKVTYNGKTGWVSSKYVKVATANSGTTTKPTTPSKPSTSEPSKPSTNDSATKSTYTTTANLNLRSTNSTKGSILLTIPKGKTVNYISKSGDWYKVTYNGKTGWVSSAYIKATSTNNGTTLKPSTPSTPGTSEPTKPSTPSTPSTNEPSKPSTDDSTVNKIYSTTANLNLRSTNSTAGKILLTIPNGQTVTYISTSGKWYKVQYNGVTGWVSSDYIKISTNNGTSPTNPSTGTGSDNLPPGQTINSMIVYTTNSLNLRTSNSTSSASLGTIPANTKLTSTYKASNGWYKVSYNGKTGFVSGSYLISQSTKARIDSLEANKNSYLFMDLRTVSSVTADQINAYIKDRVGNNRSVLLNSGADFVEVGKKYGVNALYLAAHAIHESNFGKSTIALDRYNLFGYGAYDLVPYLGAVKFDSIKQNIEFIAQKIKATYLGNSWHNQGTYLGYSVKSIAGGRVDSLSKGMNFYYATDEKWGELIARHMTNIMEYSKESAAGSSPNTTPVSNPGYPDLSDVFPTNTLAVAKSAFNLYDKKSGKVVGTMPKGAKFNLLEKDNNYWLTVKYNNRTYYANVSFSSYNKYFTVKNLGRVDAGGSALNVRADASTSAKVITTINHKEYVELALDTKDVPITKNGWYKVKVNGNYGWVSGGYLVRELNR</sequence>